<keyword evidence="4" id="KW-0804">Transcription</keyword>
<dbReference type="Pfam" id="PF00439">
    <property type="entry name" value="Bromodomain"/>
    <property type="match status" value="1"/>
</dbReference>
<dbReference type="InterPro" id="IPR037782">
    <property type="entry name" value="Spt7"/>
</dbReference>
<dbReference type="PANTHER" id="PTHR47343">
    <property type="entry name" value="TRANSCRIPTIONAL ACTIVATOR SPT7"/>
    <property type="match status" value="1"/>
</dbReference>
<feature type="region of interest" description="Disordered" evidence="7">
    <location>
        <begin position="352"/>
        <end position="397"/>
    </location>
</feature>
<feature type="compositionally biased region" description="Basic and acidic residues" evidence="7">
    <location>
        <begin position="166"/>
        <end position="178"/>
    </location>
</feature>
<feature type="compositionally biased region" description="Basic and acidic residues" evidence="7">
    <location>
        <begin position="384"/>
        <end position="397"/>
    </location>
</feature>
<reference evidence="9 10" key="2">
    <citation type="submission" date="2019-11" db="EMBL/GenBank/DDBJ databases">
        <authorList>
            <person name="Lu H."/>
        </authorList>
    </citation>
    <scope>NUCLEOTIDE SEQUENCE [LARGE SCALE GENOMIC DNA]</scope>
    <source>
        <strain evidence="9 10">FIM1</strain>
    </source>
</reference>
<evidence type="ECO:0000256" key="6">
    <source>
        <dbReference type="PROSITE-ProRule" id="PRU00035"/>
    </source>
</evidence>
<name>A0ABX6F4U9_KLUMA</name>
<feature type="compositionally biased region" description="Polar residues" evidence="7">
    <location>
        <begin position="279"/>
        <end position="292"/>
    </location>
</feature>
<feature type="compositionally biased region" description="Acidic residues" evidence="7">
    <location>
        <begin position="1264"/>
        <end position="1276"/>
    </location>
</feature>
<protein>
    <submittedName>
        <fullName evidence="9">Transcriptional activator SPT7</fullName>
    </submittedName>
</protein>
<feature type="domain" description="Bromo" evidence="8">
    <location>
        <begin position="468"/>
        <end position="538"/>
    </location>
</feature>
<feature type="compositionally biased region" description="Low complexity" evidence="7">
    <location>
        <begin position="193"/>
        <end position="207"/>
    </location>
</feature>
<dbReference type="InterPro" id="IPR006565">
    <property type="entry name" value="BTP"/>
</dbReference>
<accession>A0ABX6F4U9</accession>
<feature type="compositionally biased region" description="Basic and acidic residues" evidence="7">
    <location>
        <begin position="356"/>
        <end position="365"/>
    </location>
</feature>
<organism evidence="9 10">
    <name type="scientific">Kluyveromyces marxianus</name>
    <name type="common">Yeast</name>
    <name type="synonym">Candida kefyr</name>
    <dbReference type="NCBI Taxonomy" id="4911"/>
    <lineage>
        <taxon>Eukaryota</taxon>
        <taxon>Fungi</taxon>
        <taxon>Dikarya</taxon>
        <taxon>Ascomycota</taxon>
        <taxon>Saccharomycotina</taxon>
        <taxon>Saccharomycetes</taxon>
        <taxon>Saccharomycetales</taxon>
        <taxon>Saccharomycetaceae</taxon>
        <taxon>Kluyveromyces</taxon>
    </lineage>
</organism>
<feature type="region of interest" description="Disordered" evidence="7">
    <location>
        <begin position="73"/>
        <end position="113"/>
    </location>
</feature>
<proteinExistence type="predicted"/>
<dbReference type="InterPro" id="IPR036427">
    <property type="entry name" value="Bromodomain-like_sf"/>
</dbReference>
<feature type="region of interest" description="Disordered" evidence="7">
    <location>
        <begin position="166"/>
        <end position="292"/>
    </location>
</feature>
<dbReference type="PANTHER" id="PTHR47343:SF1">
    <property type="entry name" value="TRANSCRIPTIONAL ACTIVATOR SPT7"/>
    <property type="match status" value="1"/>
</dbReference>
<evidence type="ECO:0000256" key="4">
    <source>
        <dbReference type="ARBA" id="ARBA00023163"/>
    </source>
</evidence>
<dbReference type="EMBL" id="CP015061">
    <property type="protein sequence ID" value="QGN18343.1"/>
    <property type="molecule type" value="Genomic_DNA"/>
</dbReference>
<feature type="compositionally biased region" description="Basic and acidic residues" evidence="7">
    <location>
        <begin position="1290"/>
        <end position="1302"/>
    </location>
</feature>
<dbReference type="SUPFAM" id="SSF47370">
    <property type="entry name" value="Bromodomain"/>
    <property type="match status" value="1"/>
</dbReference>
<dbReference type="PRINTS" id="PR00503">
    <property type="entry name" value="BROMODOMAIN"/>
</dbReference>
<evidence type="ECO:0000259" key="8">
    <source>
        <dbReference type="PROSITE" id="PS50014"/>
    </source>
</evidence>
<gene>
    <name evidence="9" type="primary">SPT7</name>
    <name evidence="9" type="ORF">FIM1_4670</name>
</gene>
<keyword evidence="10" id="KW-1185">Reference proteome</keyword>
<dbReference type="CDD" id="cd22927">
    <property type="entry name" value="HFD_SPT7"/>
    <property type="match status" value="1"/>
</dbReference>
<comment type="subcellular location">
    <subcellularLocation>
        <location evidence="1">Nucleus</location>
    </subcellularLocation>
</comment>
<sequence>MLTDYQRSDAASILPTVERLFAEGVFKKYLNPSQLLLLKSLLHLRDSELKARIWDSFLTGKLELFVKLQTKKTGQGSSDGAAVGGGSTGQDSETAAGGSSGNGNGNGDDDDAENDLIDLEQLKAQLEGLDFIGNLSLKVRYVVWEHGLEDLQQQGPLDYLLLEEKGRGESGPDEKLDNDVQMTDDGPADKPADGPANGPAGEPAVAPVTTTSRAAAAPVDEEDDNYDDDEDDDDDDEDNYDDAEEDPQNVTMTNDQPIGGDSSTDSTAQTKPSEEEQKTNSVDEGDSATSPTYEVLDNGIIKLHITITKDTLNELPSVNPYDIIGNFHKIYHLFDNDKETVMRRLKLQENDQMLENSRKRSHDQIEGEEEEDDSGNPSIAHPKSSSDTKSKPKGKNDIQMDLGVVNLSLRHLLKSVQENKSKLDISDYELKHLIMDVRMNRSKWASDDKIGQEELYDACEKVVLELRNYTEHSTAFLNKVSKREAPNYDQIIKKPMDLNRVLKKLKTFQYKSKHEFVDDIMLIWRNCLTYNSDPKHFLRAHAIAMQKKSQQLIPLIPDITIRDRAQVEKELEEADADSNVKEEEEDAGSGRKGIQRRGVQKVIDDEEDDSQEVQSRGKKAKPSDTPNKKPASSGTEGTKTGSTSETEAKKSPTKQADSGNKEEQEEGAGGEGASSKPSSEQTDSENNKESVQTAAQNTSSATDNNAAEEEEDEEDEEDNTTGMMLLESDDDKDDLELSTWKTLTAKARAEICLKRSQLFTERKINAETDALLKNPSKLKHFDQFFEEYKQQKEAEFARQKLQEQSIMKNGFGAVMNQSDNALGNGASDSNFKSHSTESAIAKESNEITAEEVPLLTEYNVTNYVPDLAYEGVGKEQLDALEENMVQKIVKEGTTMKSKLMNNIDKGLGPKMNHNIQLIHEIRHICHKISLIRALQNPNKPKTPPQPQRFKEFIINDDIDLDPISQLASHDYKSDEKLINRVLHRNVSKIAMSNGFESTEPTALNMLSEITADYLSNLIKTIKLHHETHSTNKRKPIDALNMTLLENGINKPDDLFTYMENEFGKKTRKLEDLKGKLSSFLKDLLRPALQDINERNFDDESQSFLTGDFSSEVTGEDFFGFKELGLEKEFGDLAGNVPLQLLTFQFSGKDADIQVKTKVIQPEEFEDVIYKKVTRETVQSGTYSKLIQPLLQSAVDRCTAYFAKLARSKNANQVPKNYDSLSFPLLEDEEYPKVKGSNRPRLPPTGKISTNYKKKHVSELFVLPEEEEKEEPKEEMEADKGVGSNKNDVSGIKETKDGVDDIFKAPMPIDENGFNIEETPMSSFSLNLPGMPDN</sequence>
<dbReference type="Pfam" id="PF07524">
    <property type="entry name" value="Bromo_TP"/>
    <property type="match status" value="1"/>
</dbReference>
<evidence type="ECO:0000313" key="9">
    <source>
        <dbReference type="EMBL" id="QGN18343.1"/>
    </source>
</evidence>
<dbReference type="SMART" id="SM00297">
    <property type="entry name" value="BROMO"/>
    <property type="match status" value="1"/>
</dbReference>
<dbReference type="PROSITE" id="PS50014">
    <property type="entry name" value="BROMODOMAIN_2"/>
    <property type="match status" value="1"/>
</dbReference>
<evidence type="ECO:0000313" key="10">
    <source>
        <dbReference type="Proteomes" id="UP000422736"/>
    </source>
</evidence>
<dbReference type="CDD" id="cd05510">
    <property type="entry name" value="Bromo_SPT7_like"/>
    <property type="match status" value="1"/>
</dbReference>
<feature type="compositionally biased region" description="Acidic residues" evidence="7">
    <location>
        <begin position="706"/>
        <end position="719"/>
    </location>
</feature>
<feature type="region of interest" description="Disordered" evidence="7">
    <location>
        <begin position="1264"/>
        <end position="1333"/>
    </location>
</feature>
<keyword evidence="2" id="KW-0805">Transcription regulation</keyword>
<dbReference type="Proteomes" id="UP000422736">
    <property type="component" value="Chromosome 7"/>
</dbReference>
<feature type="compositionally biased region" description="Acidic residues" evidence="7">
    <location>
        <begin position="219"/>
        <end position="247"/>
    </location>
</feature>
<feature type="compositionally biased region" description="Acidic residues" evidence="7">
    <location>
        <begin position="570"/>
        <end position="587"/>
    </location>
</feature>
<dbReference type="Gene3D" id="1.10.20.10">
    <property type="entry name" value="Histone, subunit A"/>
    <property type="match status" value="1"/>
</dbReference>
<keyword evidence="5" id="KW-0539">Nucleus</keyword>
<keyword evidence="3 6" id="KW-0103">Bromodomain</keyword>
<evidence type="ECO:0000256" key="1">
    <source>
        <dbReference type="ARBA" id="ARBA00004123"/>
    </source>
</evidence>
<dbReference type="Gene3D" id="1.20.920.10">
    <property type="entry name" value="Bromodomain-like"/>
    <property type="match status" value="1"/>
</dbReference>
<dbReference type="InterPro" id="IPR001487">
    <property type="entry name" value="Bromodomain"/>
</dbReference>
<evidence type="ECO:0000256" key="2">
    <source>
        <dbReference type="ARBA" id="ARBA00023015"/>
    </source>
</evidence>
<evidence type="ECO:0000256" key="3">
    <source>
        <dbReference type="ARBA" id="ARBA00023117"/>
    </source>
</evidence>
<evidence type="ECO:0000256" key="5">
    <source>
        <dbReference type="ARBA" id="ARBA00023242"/>
    </source>
</evidence>
<feature type="compositionally biased region" description="Polar residues" evidence="7">
    <location>
        <begin position="248"/>
        <end position="271"/>
    </location>
</feature>
<feature type="compositionally biased region" description="Low complexity" evidence="7">
    <location>
        <begin position="631"/>
        <end position="645"/>
    </location>
</feature>
<evidence type="ECO:0000256" key="7">
    <source>
        <dbReference type="SAM" id="MobiDB-lite"/>
    </source>
</evidence>
<dbReference type="InterPro" id="IPR009072">
    <property type="entry name" value="Histone-fold"/>
</dbReference>
<feature type="compositionally biased region" description="Polar residues" evidence="7">
    <location>
        <begin position="689"/>
        <end position="700"/>
    </location>
</feature>
<reference evidence="9 10" key="1">
    <citation type="submission" date="2016-03" db="EMBL/GenBank/DDBJ databases">
        <title>How can Kluyveromyces marxianus grow so fast - potential evolutionary course in Saccharomyces Complex revealed by comparative genomics.</title>
        <authorList>
            <person name="Mo W."/>
            <person name="Lu W."/>
            <person name="Yang X."/>
            <person name="Qi J."/>
            <person name="Lv H."/>
        </authorList>
    </citation>
    <scope>NUCLEOTIDE SEQUENCE [LARGE SCALE GENOMIC DNA]</scope>
    <source>
        <strain evidence="9 10">FIM1</strain>
    </source>
</reference>
<feature type="region of interest" description="Disordered" evidence="7">
    <location>
        <begin position="570"/>
        <end position="719"/>
    </location>
</feature>